<dbReference type="Proteomes" id="UP000694920">
    <property type="component" value="Unplaced"/>
</dbReference>
<dbReference type="GeneID" id="107265536"/>
<keyword evidence="2" id="KW-1185">Reference proteome</keyword>
<evidence type="ECO:0000313" key="2">
    <source>
        <dbReference type="Proteomes" id="UP000694920"/>
    </source>
</evidence>
<feature type="compositionally biased region" description="Polar residues" evidence="1">
    <location>
        <begin position="1"/>
        <end position="14"/>
    </location>
</feature>
<proteinExistence type="predicted"/>
<name>A0AAJ7RDE5_CEPCN</name>
<protein>
    <submittedName>
        <fullName evidence="3">Uncharacterized protein LOC107265536</fullName>
    </submittedName>
</protein>
<organism evidence="2 3">
    <name type="scientific">Cephus cinctus</name>
    <name type="common">Wheat stem sawfly</name>
    <dbReference type="NCBI Taxonomy" id="211228"/>
    <lineage>
        <taxon>Eukaryota</taxon>
        <taxon>Metazoa</taxon>
        <taxon>Ecdysozoa</taxon>
        <taxon>Arthropoda</taxon>
        <taxon>Hexapoda</taxon>
        <taxon>Insecta</taxon>
        <taxon>Pterygota</taxon>
        <taxon>Neoptera</taxon>
        <taxon>Endopterygota</taxon>
        <taxon>Hymenoptera</taxon>
        <taxon>Cephoidea</taxon>
        <taxon>Cephidae</taxon>
        <taxon>Cephus</taxon>
    </lineage>
</organism>
<evidence type="ECO:0000313" key="3">
    <source>
        <dbReference type="RefSeq" id="XP_024938579.1"/>
    </source>
</evidence>
<dbReference type="AlphaFoldDB" id="A0AAJ7RDE5"/>
<accession>A0AAJ7RDE5</accession>
<feature type="region of interest" description="Disordered" evidence="1">
    <location>
        <begin position="1"/>
        <end position="20"/>
    </location>
</feature>
<dbReference type="KEGG" id="ccin:107265536"/>
<evidence type="ECO:0000256" key="1">
    <source>
        <dbReference type="SAM" id="MobiDB-lite"/>
    </source>
</evidence>
<gene>
    <name evidence="3" type="primary">LOC107265536</name>
</gene>
<sequence>MLPSHPNSPYSKTVNGIRPGNKYRQVNEQKTHMRAIDVKNIHQAHKISSEYPTTETNPYHHHHDHHSHQRHQQYHHPMIGEQPIIRSIDTNKILVQTTPNIRTTSKPRQCTNCCGGLPGCGPGSGLTVTNSRQSVQGQCCCQNKTTVPQVFIKHSGTMNISHEIPFCPDDKRLRGGGSTNKFSYPRNFLPSSTGSTNEETSWNEDFEKIFKIDNTNIRSRGGCGGCNFPQSIKSYSAYNSASRDQCQSSPWPSAFKYPRRRPCPPLLPVCFTQRKTCAPENFQVSTKACCPCGGCGGAACSDNPGGGQIDGGCCGGGHVKPLPCKCKCQSCKDFHPCGGCGGQSCGKIYSCAGSSGGTCCFPRNYKRRSGPECCGGGNSGCGGCC</sequence>
<feature type="region of interest" description="Disordered" evidence="1">
    <location>
        <begin position="51"/>
        <end position="74"/>
    </location>
</feature>
<dbReference type="RefSeq" id="XP_024938579.1">
    <property type="nucleotide sequence ID" value="XM_025082811.1"/>
</dbReference>
<feature type="compositionally biased region" description="Basic residues" evidence="1">
    <location>
        <begin position="59"/>
        <end position="74"/>
    </location>
</feature>
<reference evidence="3" key="1">
    <citation type="submission" date="2025-08" db="UniProtKB">
        <authorList>
            <consortium name="RefSeq"/>
        </authorList>
    </citation>
    <scope>IDENTIFICATION</scope>
</reference>